<feature type="compositionally biased region" description="Basic residues" evidence="1">
    <location>
        <begin position="35"/>
        <end position="45"/>
    </location>
</feature>
<dbReference type="InParanoid" id="A0A6P7FL25"/>
<sequence length="169" mass="19302">MDSQELPTETTIPKRSHSEISSPLSENTEIDFPKPKARSTKKPRVTKSDTKTGETVSTESLFQPAKEFIDKASALFELNYTEIVSFLDDAHGSPNTLSIAQEYTKDIAGLLTMLTEIYLKLEDRRIKSRITRIRKKIRRQLNLDQTENDNSEDTDVSQEKKKSINVLRL</sequence>
<evidence type="ECO:0000313" key="2">
    <source>
        <dbReference type="RefSeq" id="XP_028133643.1"/>
    </source>
</evidence>
<organism evidence="2">
    <name type="scientific">Diabrotica virgifera virgifera</name>
    <name type="common">western corn rootworm</name>
    <dbReference type="NCBI Taxonomy" id="50390"/>
    <lineage>
        <taxon>Eukaryota</taxon>
        <taxon>Metazoa</taxon>
        <taxon>Ecdysozoa</taxon>
        <taxon>Arthropoda</taxon>
        <taxon>Hexapoda</taxon>
        <taxon>Insecta</taxon>
        <taxon>Pterygota</taxon>
        <taxon>Neoptera</taxon>
        <taxon>Endopterygota</taxon>
        <taxon>Coleoptera</taxon>
        <taxon>Polyphaga</taxon>
        <taxon>Cucujiformia</taxon>
        <taxon>Chrysomeloidea</taxon>
        <taxon>Chrysomelidae</taxon>
        <taxon>Galerucinae</taxon>
        <taxon>Diabroticina</taxon>
        <taxon>Diabroticites</taxon>
        <taxon>Diabrotica</taxon>
    </lineage>
</organism>
<feature type="compositionally biased region" description="Acidic residues" evidence="1">
    <location>
        <begin position="146"/>
        <end position="156"/>
    </location>
</feature>
<accession>A0A6P7FL25</accession>
<reference evidence="2" key="1">
    <citation type="submission" date="2025-08" db="UniProtKB">
        <authorList>
            <consortium name="RefSeq"/>
        </authorList>
    </citation>
    <scope>IDENTIFICATION</scope>
    <source>
        <tissue evidence="2">Whole insect</tissue>
    </source>
</reference>
<proteinExistence type="predicted"/>
<protein>
    <submittedName>
        <fullName evidence="2">Uncharacterized protein LOC114328873</fullName>
    </submittedName>
</protein>
<dbReference type="AlphaFoldDB" id="A0A6P7FL25"/>
<feature type="region of interest" description="Disordered" evidence="1">
    <location>
        <begin position="1"/>
        <end position="55"/>
    </location>
</feature>
<evidence type="ECO:0000256" key="1">
    <source>
        <dbReference type="SAM" id="MobiDB-lite"/>
    </source>
</evidence>
<feature type="compositionally biased region" description="Polar residues" evidence="1">
    <location>
        <begin position="1"/>
        <end position="27"/>
    </location>
</feature>
<gene>
    <name evidence="2" type="primary">LOC114328873</name>
</gene>
<feature type="region of interest" description="Disordered" evidence="1">
    <location>
        <begin position="146"/>
        <end position="169"/>
    </location>
</feature>
<name>A0A6P7FL25_DIAVI</name>
<dbReference type="RefSeq" id="XP_028133643.1">
    <property type="nucleotide sequence ID" value="XM_028277842.1"/>
</dbReference>